<dbReference type="PROSITE" id="PS51128">
    <property type="entry name" value="ZF_DKSA_2"/>
    <property type="match status" value="1"/>
</dbReference>
<sequence>MHEQAKNAALQNQSQQQLEAVHEALQAIENGTYGRCAVCGEPIPYERLEIVPETTLCIKHARAEEATAEMRRPVEEDEMEGTLEEKEVFDQADTWETVSEHGTSETPSDRPDEEENDSDGANEDPPSQKR</sequence>
<evidence type="ECO:0000313" key="8">
    <source>
        <dbReference type="Proteomes" id="UP000595823"/>
    </source>
</evidence>
<keyword evidence="1" id="KW-0479">Metal-binding</keyword>
<dbReference type="GO" id="GO:0008270">
    <property type="term" value="F:zinc ion binding"/>
    <property type="evidence" value="ECO:0007669"/>
    <property type="project" value="UniProtKB-KW"/>
</dbReference>
<gene>
    <name evidence="7" type="ORF">HUG15_15840</name>
</gene>
<dbReference type="PANTHER" id="PTHR33823:SF4">
    <property type="entry name" value="GENERAL STRESS PROTEIN 16O"/>
    <property type="match status" value="1"/>
</dbReference>
<keyword evidence="2" id="KW-0863">Zinc-finger</keyword>
<evidence type="ECO:0000256" key="3">
    <source>
        <dbReference type="ARBA" id="ARBA00022833"/>
    </source>
</evidence>
<dbReference type="RefSeq" id="WP_200124019.1">
    <property type="nucleotide sequence ID" value="NZ_CP054705.1"/>
</dbReference>
<dbReference type="KEGG" id="scia:HUG15_15840"/>
<dbReference type="AlphaFoldDB" id="A0A7T7CCF1"/>
<dbReference type="SUPFAM" id="SSF57716">
    <property type="entry name" value="Glucocorticoid receptor-like (DNA-binding domain)"/>
    <property type="match status" value="1"/>
</dbReference>
<organism evidence="7 8">
    <name type="scientific">Salicibibacter cibarius</name>
    <dbReference type="NCBI Taxonomy" id="2743000"/>
    <lineage>
        <taxon>Bacteria</taxon>
        <taxon>Bacillati</taxon>
        <taxon>Bacillota</taxon>
        <taxon>Bacilli</taxon>
        <taxon>Bacillales</taxon>
        <taxon>Bacillaceae</taxon>
        <taxon>Salicibibacter</taxon>
    </lineage>
</organism>
<dbReference type="InterPro" id="IPR000962">
    <property type="entry name" value="Znf_DskA_TraR"/>
</dbReference>
<keyword evidence="3" id="KW-0862">Zinc</keyword>
<dbReference type="Gene3D" id="1.20.120.910">
    <property type="entry name" value="DksA, coiled-coil domain"/>
    <property type="match status" value="1"/>
</dbReference>
<dbReference type="Pfam" id="PF01258">
    <property type="entry name" value="zf-dskA_traR"/>
    <property type="match status" value="1"/>
</dbReference>
<dbReference type="EMBL" id="CP054705">
    <property type="protein sequence ID" value="QQK76893.1"/>
    <property type="molecule type" value="Genomic_DNA"/>
</dbReference>
<name>A0A7T7CCF1_9BACI</name>
<feature type="zinc finger region" description="dksA C4-type" evidence="4">
    <location>
        <begin position="36"/>
        <end position="60"/>
    </location>
</feature>
<feature type="compositionally biased region" description="Basic and acidic residues" evidence="5">
    <location>
        <begin position="65"/>
        <end position="74"/>
    </location>
</feature>
<proteinExistence type="predicted"/>
<feature type="domain" description="Zinc finger DksA/TraR C4-type" evidence="6">
    <location>
        <begin position="31"/>
        <end position="58"/>
    </location>
</feature>
<dbReference type="PANTHER" id="PTHR33823">
    <property type="entry name" value="RNA POLYMERASE-BINDING TRANSCRIPTION FACTOR DKSA-RELATED"/>
    <property type="match status" value="1"/>
</dbReference>
<evidence type="ECO:0000256" key="2">
    <source>
        <dbReference type="ARBA" id="ARBA00022771"/>
    </source>
</evidence>
<reference evidence="7 8" key="1">
    <citation type="submission" date="2020-06" db="EMBL/GenBank/DDBJ databases">
        <title>Genomic analysis of Salicibibacter sp. NKC5-3.</title>
        <authorList>
            <person name="Oh Y.J."/>
        </authorList>
    </citation>
    <scope>NUCLEOTIDE SEQUENCE [LARGE SCALE GENOMIC DNA]</scope>
    <source>
        <strain evidence="7 8">NKC5-3</strain>
    </source>
</reference>
<evidence type="ECO:0000256" key="4">
    <source>
        <dbReference type="PROSITE-ProRule" id="PRU00510"/>
    </source>
</evidence>
<keyword evidence="8" id="KW-1185">Reference proteome</keyword>
<evidence type="ECO:0000313" key="7">
    <source>
        <dbReference type="EMBL" id="QQK76893.1"/>
    </source>
</evidence>
<accession>A0A7T7CCF1</accession>
<feature type="compositionally biased region" description="Acidic residues" evidence="5">
    <location>
        <begin position="111"/>
        <end position="122"/>
    </location>
</feature>
<dbReference type="Proteomes" id="UP000595823">
    <property type="component" value="Chromosome"/>
</dbReference>
<protein>
    <submittedName>
        <fullName evidence="7">TraR/DksA C4-type zinc finger protein</fullName>
    </submittedName>
</protein>
<evidence type="ECO:0000259" key="6">
    <source>
        <dbReference type="Pfam" id="PF01258"/>
    </source>
</evidence>
<feature type="compositionally biased region" description="Basic and acidic residues" evidence="5">
    <location>
        <begin position="98"/>
        <end position="110"/>
    </location>
</feature>
<evidence type="ECO:0000256" key="5">
    <source>
        <dbReference type="SAM" id="MobiDB-lite"/>
    </source>
</evidence>
<feature type="region of interest" description="Disordered" evidence="5">
    <location>
        <begin position="65"/>
        <end position="130"/>
    </location>
</feature>
<evidence type="ECO:0000256" key="1">
    <source>
        <dbReference type="ARBA" id="ARBA00022723"/>
    </source>
</evidence>